<dbReference type="EMBL" id="MCGO01000018">
    <property type="protein sequence ID" value="ORY46050.1"/>
    <property type="molecule type" value="Genomic_DNA"/>
</dbReference>
<name>A0A1Y2CG86_9FUNG</name>
<protein>
    <recommendedName>
        <fullName evidence="2">Oxidoreductase-like domain-containing protein</fullName>
    </recommendedName>
</protein>
<sequence length="133" mass="14302">MLSRLFSSSATVTSTIRRHSIIATASYTSAASAPNGSSYPTSSTSTATSSTSLSTDSSKPLEIPTPPGSEDCCMSGCAHCVWDMYNEEVEKYNAAAVERGLPLVDPDAIDPSVQAFRDMEREKLEREEANKKK</sequence>
<dbReference type="AlphaFoldDB" id="A0A1Y2CG86"/>
<feature type="domain" description="Oxidoreductase-like" evidence="2">
    <location>
        <begin position="64"/>
        <end position="96"/>
    </location>
</feature>
<dbReference type="InterPro" id="IPR019180">
    <property type="entry name" value="Oxidoreductase-like_N"/>
</dbReference>
<dbReference type="InterPro" id="IPR039251">
    <property type="entry name" value="OXLD1"/>
</dbReference>
<dbReference type="PANTHER" id="PTHR21193">
    <property type="entry name" value="OXIDOREDUCTASE-LIKE DOMAIN-CONTAINING PROTEIN 1"/>
    <property type="match status" value="1"/>
</dbReference>
<evidence type="ECO:0000313" key="3">
    <source>
        <dbReference type="EMBL" id="ORY46050.1"/>
    </source>
</evidence>
<dbReference type="OrthoDB" id="10064411at2759"/>
<keyword evidence="4" id="KW-1185">Reference proteome</keyword>
<feature type="region of interest" description="Disordered" evidence="1">
    <location>
        <begin position="29"/>
        <end position="68"/>
    </location>
</feature>
<organism evidence="3 4">
    <name type="scientific">Rhizoclosmatium globosum</name>
    <dbReference type="NCBI Taxonomy" id="329046"/>
    <lineage>
        <taxon>Eukaryota</taxon>
        <taxon>Fungi</taxon>
        <taxon>Fungi incertae sedis</taxon>
        <taxon>Chytridiomycota</taxon>
        <taxon>Chytridiomycota incertae sedis</taxon>
        <taxon>Chytridiomycetes</taxon>
        <taxon>Chytridiales</taxon>
        <taxon>Chytriomycetaceae</taxon>
        <taxon>Rhizoclosmatium</taxon>
    </lineage>
</organism>
<evidence type="ECO:0000313" key="4">
    <source>
        <dbReference type="Proteomes" id="UP000193642"/>
    </source>
</evidence>
<dbReference type="STRING" id="329046.A0A1Y2CG86"/>
<evidence type="ECO:0000256" key="1">
    <source>
        <dbReference type="SAM" id="MobiDB-lite"/>
    </source>
</evidence>
<dbReference type="PANTHER" id="PTHR21193:SF3">
    <property type="entry name" value="OXIDOREDUCTASE-LIKE DOMAIN-CONTAINING PROTEIN 1"/>
    <property type="match status" value="1"/>
</dbReference>
<dbReference type="Proteomes" id="UP000193642">
    <property type="component" value="Unassembled WGS sequence"/>
</dbReference>
<dbReference type="GO" id="GO:0005739">
    <property type="term" value="C:mitochondrion"/>
    <property type="evidence" value="ECO:0007669"/>
    <property type="project" value="TreeGrafter"/>
</dbReference>
<accession>A0A1Y2CG86</accession>
<proteinExistence type="predicted"/>
<comment type="caution">
    <text evidence="3">The sequence shown here is derived from an EMBL/GenBank/DDBJ whole genome shotgun (WGS) entry which is preliminary data.</text>
</comment>
<feature type="compositionally biased region" description="Low complexity" evidence="1">
    <location>
        <begin position="29"/>
        <end position="58"/>
    </location>
</feature>
<gene>
    <name evidence="3" type="ORF">BCR33DRAFT_716057</name>
</gene>
<evidence type="ECO:0000259" key="2">
    <source>
        <dbReference type="Pfam" id="PF09791"/>
    </source>
</evidence>
<reference evidence="3 4" key="1">
    <citation type="submission" date="2016-07" db="EMBL/GenBank/DDBJ databases">
        <title>Pervasive Adenine N6-methylation of Active Genes in Fungi.</title>
        <authorList>
            <consortium name="DOE Joint Genome Institute"/>
            <person name="Mondo S.J."/>
            <person name="Dannebaum R.O."/>
            <person name="Kuo R.C."/>
            <person name="Labutti K."/>
            <person name="Haridas S."/>
            <person name="Kuo A."/>
            <person name="Salamov A."/>
            <person name="Ahrendt S.R."/>
            <person name="Lipzen A."/>
            <person name="Sullivan W."/>
            <person name="Andreopoulos W.B."/>
            <person name="Clum A."/>
            <person name="Lindquist E."/>
            <person name="Daum C."/>
            <person name="Ramamoorthy G.K."/>
            <person name="Gryganskyi A."/>
            <person name="Culley D."/>
            <person name="Magnuson J.K."/>
            <person name="James T.Y."/>
            <person name="O'Malley M.A."/>
            <person name="Stajich J.E."/>
            <person name="Spatafora J.W."/>
            <person name="Visel A."/>
            <person name="Grigoriev I.V."/>
        </authorList>
    </citation>
    <scope>NUCLEOTIDE SEQUENCE [LARGE SCALE GENOMIC DNA]</scope>
    <source>
        <strain evidence="3 4">JEL800</strain>
    </source>
</reference>
<dbReference type="Pfam" id="PF09791">
    <property type="entry name" value="Oxidored-like"/>
    <property type="match status" value="1"/>
</dbReference>